<dbReference type="InterPro" id="IPR036409">
    <property type="entry name" value="Aldolase_II/adducin_N_sf"/>
</dbReference>
<dbReference type="EMBL" id="JAAWWK010000001">
    <property type="protein sequence ID" value="NKI16089.1"/>
    <property type="molecule type" value="Genomic_DNA"/>
</dbReference>
<dbReference type="Proteomes" id="UP000765845">
    <property type="component" value="Unassembled WGS sequence"/>
</dbReference>
<organism evidence="2 3">
    <name type="scientific">Spongiibacter thalassae</name>
    <dbReference type="NCBI Taxonomy" id="2721624"/>
    <lineage>
        <taxon>Bacteria</taxon>
        <taxon>Pseudomonadati</taxon>
        <taxon>Pseudomonadota</taxon>
        <taxon>Gammaproteobacteria</taxon>
        <taxon>Cellvibrionales</taxon>
        <taxon>Spongiibacteraceae</taxon>
        <taxon>Spongiibacter</taxon>
    </lineage>
</organism>
<name>A0ABX1GCU6_9GAMM</name>
<accession>A0ABX1GCU6</accession>
<comment type="caution">
    <text evidence="2">The sequence shown here is derived from an EMBL/GenBank/DDBJ whole genome shotgun (WGS) entry which is preliminary data.</text>
</comment>
<dbReference type="InterPro" id="IPR001303">
    <property type="entry name" value="Aldolase_II/adducin_N"/>
</dbReference>
<evidence type="ECO:0000313" key="3">
    <source>
        <dbReference type="Proteomes" id="UP000765845"/>
    </source>
</evidence>
<keyword evidence="3" id="KW-1185">Reference proteome</keyword>
<evidence type="ECO:0000313" key="2">
    <source>
        <dbReference type="EMBL" id="NKI16089.1"/>
    </source>
</evidence>
<proteinExistence type="predicted"/>
<dbReference type="Gene3D" id="3.40.225.10">
    <property type="entry name" value="Class II aldolase/adducin N-terminal domain"/>
    <property type="match status" value="1"/>
</dbReference>
<feature type="domain" description="Class II aldolase/adducin N-terminal" evidence="1">
    <location>
        <begin position="1"/>
        <end position="169"/>
    </location>
</feature>
<reference evidence="2 3" key="1">
    <citation type="submission" date="2020-04" db="EMBL/GenBank/DDBJ databases">
        <authorList>
            <person name="Yoon J."/>
        </authorList>
    </citation>
    <scope>NUCLEOTIDE SEQUENCE [LARGE SCALE GENOMIC DNA]</scope>
    <source>
        <strain evidence="2 3">KMU-166</strain>
    </source>
</reference>
<sequence length="216" mass="24058">MAARAMARAGLAHAFGHCSFRENDDYFWVCPPLPMGCIPAGADNQRVAIREPLPEGVLGEVRIHQYLYQRRADVGAIGRMMPPSIMALSTQGLTPMCRHGIGAYFANYIPLWHDPRLLRNDAAASALAELMGDRPALVMRGNGAVVAAASLEEMLTYSWFLEDSARIELQIRAAAFDPREGLLNTEEIRDRQVRTPDVFRRMWLHLTHDDPESSAA</sequence>
<dbReference type="SMART" id="SM01007">
    <property type="entry name" value="Aldolase_II"/>
    <property type="match status" value="1"/>
</dbReference>
<dbReference type="Pfam" id="PF00596">
    <property type="entry name" value="Aldolase_II"/>
    <property type="match status" value="1"/>
</dbReference>
<gene>
    <name evidence="2" type="ORF">HCU74_01525</name>
</gene>
<dbReference type="SUPFAM" id="SSF53639">
    <property type="entry name" value="AraD/HMP-PK domain-like"/>
    <property type="match status" value="1"/>
</dbReference>
<evidence type="ECO:0000259" key="1">
    <source>
        <dbReference type="SMART" id="SM01007"/>
    </source>
</evidence>
<protein>
    <submittedName>
        <fullName evidence="2">Class II aldolase/adducin family protein</fullName>
    </submittedName>
</protein>